<dbReference type="AlphaFoldDB" id="A0A426DJ22"/>
<dbReference type="EMBL" id="RHJS01000002">
    <property type="protein sequence ID" value="RRK32890.1"/>
    <property type="molecule type" value="Genomic_DNA"/>
</dbReference>
<organism evidence="1 2">
    <name type="scientific">Schaedlerella arabinosiphila</name>
    <dbReference type="NCBI Taxonomy" id="2044587"/>
    <lineage>
        <taxon>Bacteria</taxon>
        <taxon>Bacillati</taxon>
        <taxon>Bacillota</taxon>
        <taxon>Clostridia</taxon>
        <taxon>Lachnospirales</taxon>
        <taxon>Lachnospiraceae</taxon>
        <taxon>Schaedlerella</taxon>
    </lineage>
</organism>
<proteinExistence type="predicted"/>
<gene>
    <name evidence="1" type="ORF">EBB54_17140</name>
</gene>
<sequence>MKIDEKIWELDALHMEGQYMVIEISNEAKGLMEERGIQEADVKEAVEYAETTQKLYEEGGSRCLGKKRLGEFTVYAEYTRDDSGKITVENAYSHRVKLTEDGE</sequence>
<comment type="caution">
    <text evidence="1">The sequence shown here is derived from an EMBL/GenBank/DDBJ whole genome shotgun (WGS) entry which is preliminary data.</text>
</comment>
<keyword evidence="2" id="KW-1185">Reference proteome</keyword>
<protein>
    <submittedName>
        <fullName evidence="1">Uncharacterized protein</fullName>
    </submittedName>
</protein>
<dbReference type="Proteomes" id="UP000274920">
    <property type="component" value="Unassembled WGS sequence"/>
</dbReference>
<evidence type="ECO:0000313" key="1">
    <source>
        <dbReference type="EMBL" id="RRK32890.1"/>
    </source>
</evidence>
<name>A0A426DJ22_9FIRM</name>
<accession>A0A426DJ22</accession>
<reference evidence="1" key="1">
    <citation type="submission" date="2018-10" db="EMBL/GenBank/DDBJ databases">
        <title>Schaedlerella arabinophila gen. nov. sp. nov., isolated from the mouse intestinal tract and comparative analysis with the genome of the closely related altered Schaedler flora strain ASF502.</title>
        <authorList>
            <person name="Miyake S."/>
            <person name="Soh M."/>
            <person name="Seedorf H."/>
        </authorList>
    </citation>
    <scope>NUCLEOTIDE SEQUENCE [LARGE SCALE GENOMIC DNA]</scope>
    <source>
        <strain evidence="1">DSM 106076</strain>
    </source>
</reference>
<evidence type="ECO:0000313" key="2">
    <source>
        <dbReference type="Proteomes" id="UP000274920"/>
    </source>
</evidence>